<feature type="compositionally biased region" description="Polar residues" evidence="2">
    <location>
        <begin position="343"/>
        <end position="353"/>
    </location>
</feature>
<feature type="region of interest" description="Disordered" evidence="2">
    <location>
        <begin position="77"/>
        <end position="240"/>
    </location>
</feature>
<feature type="compositionally biased region" description="Basic and acidic residues" evidence="2">
    <location>
        <begin position="403"/>
        <end position="416"/>
    </location>
</feature>
<feature type="compositionally biased region" description="Acidic residues" evidence="2">
    <location>
        <begin position="138"/>
        <end position="160"/>
    </location>
</feature>
<reference evidence="3 4" key="1">
    <citation type="submission" date="2024-02" db="EMBL/GenBank/DDBJ databases">
        <title>De novo assembly and annotation of 12 fungi associated with fruit tree decline syndrome in Ontario, Canada.</title>
        <authorList>
            <person name="Sulman M."/>
            <person name="Ellouze W."/>
            <person name="Ilyukhin E."/>
        </authorList>
    </citation>
    <scope>NUCLEOTIDE SEQUENCE [LARGE SCALE GENOMIC DNA]</scope>
    <source>
        <strain evidence="3 4">M1-105</strain>
    </source>
</reference>
<sequence length="832" mass="94354">MPPKNGKKVTAYTPNNNTTDETASSRSRKSSSSHKSGNSLYEDPDAKTEALIQAAISDPRNLIKIYWNDRDLDEDEGFYEEGLDPEMCRSEKTVEERGGSEEFDRDEDNEDTPRYNDDGEDNEEGPSDENGDNNQSGEDNECDDDERLAWIEDVDDDEEVYVLPPRLSLTNSPDDDDETAQKHSPGKENIRGSTSQSPMDPSVQEKSHEGPPRPPRPQLDQLAWTEIPSHGQKSLVETPKDISKAFLAYRIKELRPGSSKSGPEVSSKRENMRRHYTNSNLNASISADEVDGVAENEHGNSLAQLKATISPISLDNEHSSSPPVTPPYPNSQKAFEDSRPMSVDTNQYSSSHFSGDDSEAGEGYVKDGVKRVQPHPRPQSAPPFSQPDVRSFWSDDSDSSEEDEKREKRARREREDFETIESLWSHSLSSEYLKVPEKDPAKERRAVRRLRDARAQIQEARMSDFPKLDIFDLARFNESIRSAKGSLRVQAAESGGYSDREIMVTEWIFDKWEEDQIGMRNAWKWERDEWESTKKAWKNERKSLKETRQRYIQIIKEQKEGIKRLEEDNGFYRTHLKHIEQMNWFPESKLSLVLGEPTATSPISPNSPIMPLQTPKEAWPDKAIAPPWFPRVAPEEKKTRMRQESGFMELTSPSHPDPFSDFARRCHCCGSDSGTCTCNCRSEAGLSSNADKKKIRELEKRNGKLMKRLVMVEEAGEYGRTLEGARETDEHKESQKLIKAAADLVDKVQVELIARQVEIMSVKGALGMSVDDATIRLSDVSTRLVRDPATDWEAEEQRAMVRRDLLEDYHEFTGLQLLDSDSDSGSGPWGPG</sequence>
<evidence type="ECO:0000313" key="4">
    <source>
        <dbReference type="Proteomes" id="UP001521116"/>
    </source>
</evidence>
<evidence type="ECO:0000256" key="2">
    <source>
        <dbReference type="SAM" id="MobiDB-lite"/>
    </source>
</evidence>
<feature type="region of interest" description="Disordered" evidence="2">
    <location>
        <begin position="252"/>
        <end position="416"/>
    </location>
</feature>
<evidence type="ECO:0000256" key="1">
    <source>
        <dbReference type="SAM" id="Coils"/>
    </source>
</evidence>
<keyword evidence="1" id="KW-0175">Coiled coil</keyword>
<comment type="caution">
    <text evidence="3">The sequence shown here is derived from an EMBL/GenBank/DDBJ whole genome shotgun (WGS) entry which is preliminary data.</text>
</comment>
<feature type="compositionally biased region" description="Polar residues" evidence="2">
    <location>
        <begin position="12"/>
        <end position="22"/>
    </location>
</feature>
<feature type="compositionally biased region" description="Basic and acidic residues" evidence="2">
    <location>
        <begin position="179"/>
        <end position="190"/>
    </location>
</feature>
<proteinExistence type="predicted"/>
<accession>A0ABR3T691</accession>
<organism evidence="3 4">
    <name type="scientific">Neofusicoccum ribis</name>
    <dbReference type="NCBI Taxonomy" id="45134"/>
    <lineage>
        <taxon>Eukaryota</taxon>
        <taxon>Fungi</taxon>
        <taxon>Dikarya</taxon>
        <taxon>Ascomycota</taxon>
        <taxon>Pezizomycotina</taxon>
        <taxon>Dothideomycetes</taxon>
        <taxon>Dothideomycetes incertae sedis</taxon>
        <taxon>Botryosphaeriales</taxon>
        <taxon>Botryosphaeriaceae</taxon>
        <taxon>Neofusicoccum</taxon>
    </lineage>
</organism>
<feature type="compositionally biased region" description="Acidic residues" evidence="2">
    <location>
        <begin position="118"/>
        <end position="131"/>
    </location>
</feature>
<feature type="compositionally biased region" description="Pro residues" evidence="2">
    <location>
        <begin position="375"/>
        <end position="385"/>
    </location>
</feature>
<evidence type="ECO:0000313" key="3">
    <source>
        <dbReference type="EMBL" id="KAL1634878.1"/>
    </source>
</evidence>
<feature type="region of interest" description="Disordered" evidence="2">
    <location>
        <begin position="1"/>
        <end position="45"/>
    </location>
</feature>
<dbReference type="Proteomes" id="UP001521116">
    <property type="component" value="Unassembled WGS sequence"/>
</dbReference>
<protein>
    <submittedName>
        <fullName evidence="3">Uncharacterized protein</fullName>
    </submittedName>
</protein>
<dbReference type="EMBL" id="JAJVDC020000013">
    <property type="protein sequence ID" value="KAL1634878.1"/>
    <property type="molecule type" value="Genomic_DNA"/>
</dbReference>
<name>A0ABR3T691_9PEZI</name>
<feature type="compositionally biased region" description="Basic and acidic residues" evidence="2">
    <location>
        <begin position="86"/>
        <end position="102"/>
    </location>
</feature>
<feature type="coiled-coil region" evidence="1">
    <location>
        <begin position="527"/>
        <end position="568"/>
    </location>
</feature>
<keyword evidence="4" id="KW-1185">Reference proteome</keyword>
<gene>
    <name evidence="3" type="ORF">SLS56_001959</name>
</gene>